<keyword evidence="11" id="KW-0234">DNA repair</keyword>
<dbReference type="SMART" id="SM00986">
    <property type="entry name" value="UDG"/>
    <property type="match status" value="1"/>
</dbReference>
<keyword evidence="9" id="KW-0408">Iron</keyword>
<feature type="domain" description="Uracil-DNA glycosylase-like" evidence="12">
    <location>
        <begin position="29"/>
        <end position="175"/>
    </location>
</feature>
<dbReference type="PANTHER" id="PTHR33693">
    <property type="entry name" value="TYPE-5 URACIL-DNA GLYCOSYLASE"/>
    <property type="match status" value="1"/>
</dbReference>
<dbReference type="SMART" id="SM00987">
    <property type="entry name" value="UreE_C"/>
    <property type="match status" value="1"/>
</dbReference>
<dbReference type="InterPro" id="IPR005273">
    <property type="entry name" value="Ura-DNA_glyco_family4"/>
</dbReference>
<keyword evidence="8" id="KW-0378">Hydrolase</keyword>
<evidence type="ECO:0000256" key="11">
    <source>
        <dbReference type="ARBA" id="ARBA00023204"/>
    </source>
</evidence>
<accession>N2A939</accession>
<evidence type="ECO:0000256" key="6">
    <source>
        <dbReference type="ARBA" id="ARBA00022723"/>
    </source>
</evidence>
<dbReference type="GO" id="GO:0051539">
    <property type="term" value="F:4 iron, 4 sulfur cluster binding"/>
    <property type="evidence" value="ECO:0007669"/>
    <property type="project" value="UniProtKB-KW"/>
</dbReference>
<protein>
    <recommendedName>
        <fullName evidence="4">Type-4 uracil-DNA glycosylase</fullName>
        <ecNumber evidence="3">3.2.2.27</ecNumber>
    </recommendedName>
</protein>
<sequence>MKETWEEIEQHVAGCTCCPLHATRRRPVMGRGDHQAALMLIAEAPGEQEDQQGMPFVGRSGELLDQLLQDCGLRREDIYITNIIKCHPPDNRDPKEAEKKACFPYLKYETFLLKPKIIVCLGRIAAQRIISPDFKITRQHGTWTCRKNCALTATYHPSAVLRDPLKYELIKEDFCEIVKKLNSLTNGPGGC</sequence>
<keyword evidence="14" id="KW-1185">Reference proteome</keyword>
<dbReference type="GO" id="GO:0006281">
    <property type="term" value="P:DNA repair"/>
    <property type="evidence" value="ECO:0007669"/>
    <property type="project" value="UniProtKB-KW"/>
</dbReference>
<evidence type="ECO:0000256" key="7">
    <source>
        <dbReference type="ARBA" id="ARBA00022763"/>
    </source>
</evidence>
<dbReference type="PATRIC" id="fig|1235802.3.peg.3925"/>
<dbReference type="CDD" id="cd10030">
    <property type="entry name" value="UDG-F4_TTUDGA_SPO1dp_like"/>
    <property type="match status" value="1"/>
</dbReference>
<gene>
    <name evidence="13" type="ORF">C823_03722</name>
</gene>
<dbReference type="InterPro" id="IPR036895">
    <property type="entry name" value="Uracil-DNA_glycosylase-like_sf"/>
</dbReference>
<dbReference type="EC" id="3.2.2.27" evidence="3"/>
<reference evidence="13 14" key="1">
    <citation type="journal article" date="2014" name="Genome Announc.">
        <title>Draft genome sequences of the altered schaedler flora, a defined bacterial community from gnotobiotic mice.</title>
        <authorList>
            <person name="Wannemuehler M.J."/>
            <person name="Overstreet A.M."/>
            <person name="Ward D.V."/>
            <person name="Phillips G.J."/>
        </authorList>
    </citation>
    <scope>NUCLEOTIDE SEQUENCE [LARGE SCALE GENOMIC DNA]</scope>
    <source>
        <strain evidence="13 14">ASF492</strain>
    </source>
</reference>
<evidence type="ECO:0000256" key="2">
    <source>
        <dbReference type="ARBA" id="ARBA00006521"/>
    </source>
</evidence>
<dbReference type="NCBIfam" id="TIGR00758">
    <property type="entry name" value="UDG_fam4"/>
    <property type="match status" value="1"/>
</dbReference>
<keyword evidence="5" id="KW-0004">4Fe-4S</keyword>
<organism evidence="13 14">
    <name type="scientific">Eubacterium plexicaudatum ASF492</name>
    <dbReference type="NCBI Taxonomy" id="1235802"/>
    <lineage>
        <taxon>Bacteria</taxon>
        <taxon>Bacillati</taxon>
        <taxon>Bacillota</taxon>
        <taxon>Clostridia</taxon>
        <taxon>Eubacteriales</taxon>
        <taxon>Eubacteriaceae</taxon>
        <taxon>Eubacterium</taxon>
    </lineage>
</organism>
<dbReference type="SUPFAM" id="SSF52141">
    <property type="entry name" value="Uracil-DNA glycosylase-like"/>
    <property type="match status" value="1"/>
</dbReference>
<evidence type="ECO:0000256" key="5">
    <source>
        <dbReference type="ARBA" id="ARBA00022485"/>
    </source>
</evidence>
<dbReference type="HOGENOM" id="CLU_044815_1_3_9"/>
<comment type="catalytic activity">
    <reaction evidence="1">
        <text>Hydrolyzes single-stranded DNA or mismatched double-stranded DNA and polynucleotides, releasing free uracil.</text>
        <dbReference type="EC" id="3.2.2.27"/>
    </reaction>
</comment>
<dbReference type="PANTHER" id="PTHR33693:SF1">
    <property type="entry name" value="TYPE-4 URACIL-DNA GLYCOSYLASE"/>
    <property type="match status" value="1"/>
</dbReference>
<keyword evidence="7" id="KW-0227">DNA damage</keyword>
<comment type="similarity">
    <text evidence="2">Belongs to the uracil-DNA glycosylase (UDG) superfamily. Type 4 (UDGa) family.</text>
</comment>
<dbReference type="InterPro" id="IPR005122">
    <property type="entry name" value="Uracil-DNA_glycosylase-like"/>
</dbReference>
<evidence type="ECO:0000256" key="10">
    <source>
        <dbReference type="ARBA" id="ARBA00023014"/>
    </source>
</evidence>
<dbReference type="Proteomes" id="UP000012589">
    <property type="component" value="Unassembled WGS sequence"/>
</dbReference>
<keyword evidence="10" id="KW-0411">Iron-sulfur</keyword>
<comment type="caution">
    <text evidence="13">The sequence shown here is derived from an EMBL/GenBank/DDBJ whole genome shotgun (WGS) entry which is preliminary data.</text>
</comment>
<evidence type="ECO:0000259" key="12">
    <source>
        <dbReference type="SMART" id="SM00986"/>
    </source>
</evidence>
<dbReference type="eggNOG" id="COG1573">
    <property type="taxonomic scope" value="Bacteria"/>
</dbReference>
<evidence type="ECO:0000256" key="4">
    <source>
        <dbReference type="ARBA" id="ARBA00019403"/>
    </source>
</evidence>
<dbReference type="Gene3D" id="3.40.470.10">
    <property type="entry name" value="Uracil-DNA glycosylase-like domain"/>
    <property type="match status" value="1"/>
</dbReference>
<evidence type="ECO:0000256" key="1">
    <source>
        <dbReference type="ARBA" id="ARBA00001400"/>
    </source>
</evidence>
<dbReference type="InterPro" id="IPR051536">
    <property type="entry name" value="UDG_Type-4/5"/>
</dbReference>
<keyword evidence="6" id="KW-0479">Metal-binding</keyword>
<name>N2A939_9FIRM</name>
<proteinExistence type="inferred from homology"/>
<evidence type="ECO:0000256" key="9">
    <source>
        <dbReference type="ARBA" id="ARBA00023004"/>
    </source>
</evidence>
<dbReference type="AlphaFoldDB" id="N2A939"/>
<evidence type="ECO:0000256" key="8">
    <source>
        <dbReference type="ARBA" id="ARBA00022801"/>
    </source>
</evidence>
<dbReference type="GO" id="GO:0004844">
    <property type="term" value="F:uracil DNA N-glycosylase activity"/>
    <property type="evidence" value="ECO:0007669"/>
    <property type="project" value="UniProtKB-EC"/>
</dbReference>
<dbReference type="GO" id="GO:0046872">
    <property type="term" value="F:metal ion binding"/>
    <property type="evidence" value="ECO:0007669"/>
    <property type="project" value="UniProtKB-KW"/>
</dbReference>
<dbReference type="EMBL" id="AQFT01000114">
    <property type="protein sequence ID" value="EMZ22953.1"/>
    <property type="molecule type" value="Genomic_DNA"/>
</dbReference>
<evidence type="ECO:0000313" key="13">
    <source>
        <dbReference type="EMBL" id="EMZ22953.1"/>
    </source>
</evidence>
<evidence type="ECO:0000256" key="3">
    <source>
        <dbReference type="ARBA" id="ARBA00012030"/>
    </source>
</evidence>
<dbReference type="OrthoDB" id="5290748at2"/>
<evidence type="ECO:0000313" key="14">
    <source>
        <dbReference type="Proteomes" id="UP000012589"/>
    </source>
</evidence>
<dbReference type="STRING" id="1235802.C823_03722"/>
<dbReference type="Pfam" id="PF03167">
    <property type="entry name" value="UDG"/>
    <property type="match status" value="1"/>
</dbReference>